<reference evidence="1" key="1">
    <citation type="submission" date="2020-10" db="EMBL/GenBank/DDBJ databases">
        <authorList>
            <person name="Gilroy R."/>
        </authorList>
    </citation>
    <scope>NUCLEOTIDE SEQUENCE</scope>
    <source>
        <strain evidence="1">4509</strain>
    </source>
</reference>
<accession>A0A9D1IRE9</accession>
<dbReference type="InterPro" id="IPR010697">
    <property type="entry name" value="YspA"/>
</dbReference>
<evidence type="ECO:0000313" key="1">
    <source>
        <dbReference type="EMBL" id="HIU41928.1"/>
    </source>
</evidence>
<comment type="caution">
    <text evidence="1">The sequence shown here is derived from an EMBL/GenBank/DDBJ whole genome shotgun (WGS) entry which is preliminary data.</text>
</comment>
<reference evidence="1" key="2">
    <citation type="journal article" date="2021" name="PeerJ">
        <title>Extensive microbial diversity within the chicken gut microbiome revealed by metagenomics and culture.</title>
        <authorList>
            <person name="Gilroy R."/>
            <person name="Ravi A."/>
            <person name="Getino M."/>
            <person name="Pursley I."/>
            <person name="Horton D.L."/>
            <person name="Alikhan N.F."/>
            <person name="Baker D."/>
            <person name="Gharbi K."/>
            <person name="Hall N."/>
            <person name="Watson M."/>
            <person name="Adriaenssens E.M."/>
            <person name="Foster-Nyarko E."/>
            <person name="Jarju S."/>
            <person name="Secka A."/>
            <person name="Antonio M."/>
            <person name="Oren A."/>
            <person name="Chaudhuri R.R."/>
            <person name="La Ragione R."/>
            <person name="Hildebrand F."/>
            <person name="Pallen M.J."/>
        </authorList>
    </citation>
    <scope>NUCLEOTIDE SEQUENCE</scope>
    <source>
        <strain evidence="1">4509</strain>
    </source>
</reference>
<sequence length="168" mass="19024">MLDTVVSFTGHRMQSLPFGEHSPEMDGIKFRLYQESRALMEQGCTEFLCGMAQGIDLIAAEQVIRLKRSLFPAVQLIAVQPYPDFTRQWSFTWKRRYEGVLLWCSQCKNIAPSYDPGANHRRDLYLASHCGRLIAVFNGDYATGTGYVILHAKRLGAEVTIIPVPKAR</sequence>
<organism evidence="1 2">
    <name type="scientific">Candidatus Egerieicola faecale</name>
    <dbReference type="NCBI Taxonomy" id="2840774"/>
    <lineage>
        <taxon>Bacteria</taxon>
        <taxon>Bacillati</taxon>
        <taxon>Bacillota</taxon>
        <taxon>Clostridia</taxon>
        <taxon>Eubacteriales</taxon>
        <taxon>Oscillospiraceae</taxon>
        <taxon>Oscillospiraceae incertae sedis</taxon>
        <taxon>Candidatus Egerieicola</taxon>
    </lineage>
</organism>
<proteinExistence type="predicted"/>
<dbReference type="SUPFAM" id="SSF102405">
    <property type="entry name" value="MCP/YpsA-like"/>
    <property type="match status" value="1"/>
</dbReference>
<dbReference type="Pfam" id="PF06908">
    <property type="entry name" value="YpsA"/>
    <property type="match status" value="1"/>
</dbReference>
<dbReference type="EMBL" id="DVMX01000101">
    <property type="protein sequence ID" value="HIU41928.1"/>
    <property type="molecule type" value="Genomic_DNA"/>
</dbReference>
<dbReference type="Gene3D" id="3.40.50.450">
    <property type="match status" value="1"/>
</dbReference>
<protein>
    <submittedName>
        <fullName evidence="1">DUF1273 family protein</fullName>
    </submittedName>
</protein>
<dbReference type="PANTHER" id="PTHR38440">
    <property type="entry name" value="UPF0398 PROTEIN YPSA"/>
    <property type="match status" value="1"/>
</dbReference>
<dbReference type="AlphaFoldDB" id="A0A9D1IRE9"/>
<dbReference type="Proteomes" id="UP000824082">
    <property type="component" value="Unassembled WGS sequence"/>
</dbReference>
<name>A0A9D1IRE9_9FIRM</name>
<gene>
    <name evidence="1" type="ORF">IAD19_05185</name>
</gene>
<dbReference type="PANTHER" id="PTHR38440:SF1">
    <property type="entry name" value="UPF0398 PROTEIN SPR0331"/>
    <property type="match status" value="1"/>
</dbReference>
<evidence type="ECO:0000313" key="2">
    <source>
        <dbReference type="Proteomes" id="UP000824082"/>
    </source>
</evidence>